<dbReference type="GO" id="GO:0043531">
    <property type="term" value="F:ADP binding"/>
    <property type="evidence" value="ECO:0007669"/>
    <property type="project" value="UniProtKB-UniRule"/>
</dbReference>
<dbReference type="EC" id="2.7.4.27" evidence="5"/>
<dbReference type="PANTHER" id="PTHR31756:SF3">
    <property type="entry name" value="PYRUVATE, PHOSPHATE DIKINASE REGULATORY PROTEIN 1, CHLOROPLASTIC"/>
    <property type="match status" value="1"/>
</dbReference>
<comment type="catalytic activity">
    <reaction evidence="5">
        <text>N(tele)-phospho-L-histidyl/O-phospho-L-threonyl-[pyruvate, phosphate dikinase] + phosphate + H(+) = N(tele)-phospho-L-histidyl/L-threonyl-[pyruvate, phosphate dikinase] + diphosphate</text>
        <dbReference type="Rhea" id="RHEA:43696"/>
        <dbReference type="Rhea" id="RHEA-COMP:10650"/>
        <dbReference type="Rhea" id="RHEA-COMP:10651"/>
        <dbReference type="ChEBI" id="CHEBI:15378"/>
        <dbReference type="ChEBI" id="CHEBI:30013"/>
        <dbReference type="ChEBI" id="CHEBI:33019"/>
        <dbReference type="ChEBI" id="CHEBI:43474"/>
        <dbReference type="ChEBI" id="CHEBI:61977"/>
        <dbReference type="ChEBI" id="CHEBI:83586"/>
        <dbReference type="EC" id="2.7.4.27"/>
    </reaction>
</comment>
<dbReference type="EC" id="2.7.11.32" evidence="5"/>
<feature type="transmembrane region" description="Helical" evidence="6">
    <location>
        <begin position="29"/>
        <end position="52"/>
    </location>
</feature>
<dbReference type="AlphaFoldDB" id="A0A3D4S5G9"/>
<keyword evidence="6" id="KW-1133">Transmembrane helix</keyword>
<proteinExistence type="inferred from homology"/>
<keyword evidence="3 5" id="KW-0547">Nucleotide-binding</keyword>
<evidence type="ECO:0000313" key="8">
    <source>
        <dbReference type="Proteomes" id="UP000262195"/>
    </source>
</evidence>
<dbReference type="HAMAP" id="MF_00921">
    <property type="entry name" value="PDRP"/>
    <property type="match status" value="1"/>
</dbReference>
<dbReference type="InterPro" id="IPR005177">
    <property type="entry name" value="Kinase-pyrophosphorylase"/>
</dbReference>
<dbReference type="NCBIfam" id="NF003742">
    <property type="entry name" value="PRK05339.1"/>
    <property type="match status" value="1"/>
</dbReference>
<comment type="function">
    <text evidence="5">Bifunctional serine/threonine kinase and phosphorylase involved in the regulation of the pyruvate, phosphate dikinase (PPDK) by catalyzing its phosphorylation/dephosphorylation.</text>
</comment>
<dbReference type="STRING" id="1121105.GCA_000421665_01388"/>
<evidence type="ECO:0000313" key="7">
    <source>
        <dbReference type="EMBL" id="HCS94074.1"/>
    </source>
</evidence>
<feature type="binding site" evidence="5">
    <location>
        <begin position="207"/>
        <end position="214"/>
    </location>
    <ligand>
        <name>ADP</name>
        <dbReference type="ChEBI" id="CHEBI:456216"/>
    </ligand>
</feature>
<dbReference type="Proteomes" id="UP000262195">
    <property type="component" value="Unassembled WGS sequence"/>
</dbReference>
<accession>A0A3D4S5G9</accession>
<name>A0A3D4S5G9_9ENTE</name>
<organism evidence="7 8">
    <name type="scientific">Bavariicoccus seileri</name>
    <dbReference type="NCBI Taxonomy" id="549685"/>
    <lineage>
        <taxon>Bacteria</taxon>
        <taxon>Bacillati</taxon>
        <taxon>Bacillota</taxon>
        <taxon>Bacilli</taxon>
        <taxon>Lactobacillales</taxon>
        <taxon>Enterococcaceae</taxon>
        <taxon>Bavariicoccus</taxon>
    </lineage>
</organism>
<comment type="similarity">
    <text evidence="5">Belongs to the pyruvate, phosphate/water dikinase regulatory protein family. PDRP subfamily.</text>
</comment>
<comment type="catalytic activity">
    <reaction evidence="5">
        <text>N(tele)-phospho-L-histidyl/L-threonyl-[pyruvate, phosphate dikinase] + ADP = N(tele)-phospho-L-histidyl/O-phospho-L-threonyl-[pyruvate, phosphate dikinase] + AMP + H(+)</text>
        <dbReference type="Rhea" id="RHEA:43692"/>
        <dbReference type="Rhea" id="RHEA-COMP:10650"/>
        <dbReference type="Rhea" id="RHEA-COMP:10651"/>
        <dbReference type="ChEBI" id="CHEBI:15378"/>
        <dbReference type="ChEBI" id="CHEBI:30013"/>
        <dbReference type="ChEBI" id="CHEBI:61977"/>
        <dbReference type="ChEBI" id="CHEBI:83586"/>
        <dbReference type="ChEBI" id="CHEBI:456215"/>
        <dbReference type="ChEBI" id="CHEBI:456216"/>
        <dbReference type="EC" id="2.7.11.32"/>
    </reaction>
</comment>
<keyword evidence="6" id="KW-0472">Membrane</keyword>
<evidence type="ECO:0000256" key="1">
    <source>
        <dbReference type="ARBA" id="ARBA00022527"/>
    </source>
</evidence>
<protein>
    <recommendedName>
        <fullName evidence="5">Putative pyruvate, phosphate dikinase regulatory protein</fullName>
        <shortName evidence="5">PPDK regulatory protein</shortName>
        <ecNumber evidence="5">2.7.11.32</ecNumber>
        <ecNumber evidence="5">2.7.4.27</ecNumber>
    </recommendedName>
</protein>
<evidence type="ECO:0000256" key="5">
    <source>
        <dbReference type="HAMAP-Rule" id="MF_00921"/>
    </source>
</evidence>
<evidence type="ECO:0000256" key="2">
    <source>
        <dbReference type="ARBA" id="ARBA00022679"/>
    </source>
</evidence>
<evidence type="ECO:0000256" key="6">
    <source>
        <dbReference type="SAM" id="Phobius"/>
    </source>
</evidence>
<dbReference type="InterPro" id="IPR026565">
    <property type="entry name" value="PPDK_reg"/>
</dbReference>
<keyword evidence="2 5" id="KW-0808">Transferase</keyword>
<dbReference type="PANTHER" id="PTHR31756">
    <property type="entry name" value="PYRUVATE, PHOSPHATE DIKINASE REGULATORY PROTEIN 1, CHLOROPLASTIC"/>
    <property type="match status" value="1"/>
</dbReference>
<dbReference type="EMBL" id="DQHO01000032">
    <property type="protein sequence ID" value="HCS94074.1"/>
    <property type="molecule type" value="Genomic_DNA"/>
</dbReference>
<sequence length="331" mass="37774">MKSLLSVIIILHIFNSCTCVRHCQLIHFKFSFLIVKIVFLPLTLLLYSHYFISKKGSIMFDFTLIAISDSAGDTIDAILLEVLAQFPNSNPRIIPYQFISSESQIDEIIKQAEETNALIVHSIINHDLRNYLHHSLSHHNLKTYDLIGPLLSGIEDMTDDTPSSRLHRIDRLNETYFQRIEALEFTVQNDDGKNPPGLLKADIILLGISRTSKTPLSMILANRNLKVANLPLVPESTLPQEIWHVDQLRIIGLTTTPEVLSNYRQERMKAYGLSPTSTYSNDNRIRKELDYADSIYRQLECLVINTATRSIEETASIILAYFNNHHIPKMS</sequence>
<keyword evidence="1 5" id="KW-0723">Serine/threonine-protein kinase</keyword>
<comment type="caution">
    <text evidence="7">The sequence shown here is derived from an EMBL/GenBank/DDBJ whole genome shotgun (WGS) entry which is preliminary data.</text>
</comment>
<gene>
    <name evidence="7" type="ORF">DIW15_05145</name>
</gene>
<keyword evidence="6" id="KW-0812">Transmembrane</keyword>
<dbReference type="Pfam" id="PF03618">
    <property type="entry name" value="Kinase-PPPase"/>
    <property type="match status" value="1"/>
</dbReference>
<dbReference type="GO" id="GO:0004674">
    <property type="term" value="F:protein serine/threonine kinase activity"/>
    <property type="evidence" value="ECO:0007669"/>
    <property type="project" value="UniProtKB-UniRule"/>
</dbReference>
<reference evidence="7 8" key="1">
    <citation type="journal article" date="2018" name="Nat. Biotechnol.">
        <title>A standardized bacterial taxonomy based on genome phylogeny substantially revises the tree of life.</title>
        <authorList>
            <person name="Parks D.H."/>
            <person name="Chuvochina M."/>
            <person name="Waite D.W."/>
            <person name="Rinke C."/>
            <person name="Skarshewski A."/>
            <person name="Chaumeil P.A."/>
            <person name="Hugenholtz P."/>
        </authorList>
    </citation>
    <scope>NUCLEOTIDE SEQUENCE [LARGE SCALE GENOMIC DNA]</scope>
    <source>
        <strain evidence="7">UBA11306</strain>
    </source>
</reference>
<evidence type="ECO:0000256" key="4">
    <source>
        <dbReference type="ARBA" id="ARBA00022777"/>
    </source>
</evidence>
<dbReference type="GO" id="GO:0016776">
    <property type="term" value="F:phosphotransferase activity, phosphate group as acceptor"/>
    <property type="evidence" value="ECO:0007669"/>
    <property type="project" value="UniProtKB-UniRule"/>
</dbReference>
<dbReference type="GO" id="GO:0005524">
    <property type="term" value="F:ATP binding"/>
    <property type="evidence" value="ECO:0007669"/>
    <property type="project" value="InterPro"/>
</dbReference>
<keyword evidence="4 5" id="KW-0418">Kinase</keyword>
<evidence type="ECO:0000256" key="3">
    <source>
        <dbReference type="ARBA" id="ARBA00022741"/>
    </source>
</evidence>